<evidence type="ECO:0000256" key="2">
    <source>
        <dbReference type="ARBA" id="ARBA00023002"/>
    </source>
</evidence>
<evidence type="ECO:0000256" key="1">
    <source>
        <dbReference type="ARBA" id="ARBA00006484"/>
    </source>
</evidence>
<reference evidence="3 4" key="1">
    <citation type="submission" date="2019-12" db="EMBL/GenBank/DDBJ databases">
        <title>Nocardia sp. nov. ET3-3 isolated from soil.</title>
        <authorList>
            <person name="Kanchanasin P."/>
            <person name="Tanasupawat S."/>
            <person name="Yuki M."/>
            <person name="Kudo T."/>
        </authorList>
    </citation>
    <scope>NUCLEOTIDE SEQUENCE [LARGE SCALE GENOMIC DNA]</scope>
    <source>
        <strain evidence="3 4">ET3-3</strain>
    </source>
</reference>
<organism evidence="3 4">
    <name type="scientific">Nocardia terrae</name>
    <dbReference type="NCBI Taxonomy" id="2675851"/>
    <lineage>
        <taxon>Bacteria</taxon>
        <taxon>Bacillati</taxon>
        <taxon>Actinomycetota</taxon>
        <taxon>Actinomycetes</taxon>
        <taxon>Mycobacteriales</taxon>
        <taxon>Nocardiaceae</taxon>
        <taxon>Nocardia</taxon>
    </lineage>
</organism>
<name>A0A7K1V8J6_9NOCA</name>
<accession>A0A7K1V8J6</accession>
<dbReference type="AlphaFoldDB" id="A0A7K1V8J6"/>
<dbReference type="PANTHER" id="PTHR43477:SF1">
    <property type="entry name" value="DIHYDROANTICAPSIN 7-DEHYDROGENASE"/>
    <property type="match status" value="1"/>
</dbReference>
<comment type="similarity">
    <text evidence="1">Belongs to the short-chain dehydrogenases/reductases (SDR) family.</text>
</comment>
<sequence length="225" mass="23194">MTTTLQDQTTLQDKTMVIIGAGSGIARRIAEDATAQGAQVISVGRSEVDLADEATVRAFAERVGQLDYLVSLAADHANGPVTELDRAAVHRAFDAKVIGPILLAKHFAPRFRPGGAMLLFSGVAAWRPAPGRTVMATTNAAAATLAEALAVELAPVRVNAISPGIVDSGAWDGPGKEAFFQAVAERNPAHRVGTPSDISAAALLALTNPFLTGATLHVDGGGRLA</sequence>
<protein>
    <submittedName>
        <fullName evidence="3">SDR family oxidoreductase</fullName>
    </submittedName>
</protein>
<proteinExistence type="inferred from homology"/>
<evidence type="ECO:0000313" key="4">
    <source>
        <dbReference type="Proteomes" id="UP000466794"/>
    </source>
</evidence>
<dbReference type="GO" id="GO:0016491">
    <property type="term" value="F:oxidoreductase activity"/>
    <property type="evidence" value="ECO:0007669"/>
    <property type="project" value="UniProtKB-KW"/>
</dbReference>
<dbReference type="Pfam" id="PF13561">
    <property type="entry name" value="adh_short_C2"/>
    <property type="match status" value="1"/>
</dbReference>
<dbReference type="InterPro" id="IPR036291">
    <property type="entry name" value="NAD(P)-bd_dom_sf"/>
</dbReference>
<gene>
    <name evidence="3" type="ORF">GPX89_37380</name>
</gene>
<comment type="caution">
    <text evidence="3">The sequence shown here is derived from an EMBL/GenBank/DDBJ whole genome shotgun (WGS) entry which is preliminary data.</text>
</comment>
<dbReference type="EMBL" id="WRPP01000011">
    <property type="protein sequence ID" value="MVU82896.1"/>
    <property type="molecule type" value="Genomic_DNA"/>
</dbReference>
<dbReference type="Proteomes" id="UP000466794">
    <property type="component" value="Unassembled WGS sequence"/>
</dbReference>
<dbReference type="Gene3D" id="3.40.50.720">
    <property type="entry name" value="NAD(P)-binding Rossmann-like Domain"/>
    <property type="match status" value="1"/>
</dbReference>
<dbReference type="RefSeq" id="WP_157392498.1">
    <property type="nucleotide sequence ID" value="NZ_WRPP01000011.1"/>
</dbReference>
<keyword evidence="4" id="KW-1185">Reference proteome</keyword>
<keyword evidence="2" id="KW-0560">Oxidoreductase</keyword>
<dbReference type="InterPro" id="IPR002347">
    <property type="entry name" value="SDR_fam"/>
</dbReference>
<evidence type="ECO:0000313" key="3">
    <source>
        <dbReference type="EMBL" id="MVU82896.1"/>
    </source>
</evidence>
<dbReference type="InterPro" id="IPR051122">
    <property type="entry name" value="SDR_DHRS6-like"/>
</dbReference>
<dbReference type="PANTHER" id="PTHR43477">
    <property type="entry name" value="DIHYDROANTICAPSIN 7-DEHYDROGENASE"/>
    <property type="match status" value="1"/>
</dbReference>
<dbReference type="SUPFAM" id="SSF51735">
    <property type="entry name" value="NAD(P)-binding Rossmann-fold domains"/>
    <property type="match status" value="1"/>
</dbReference>
<dbReference type="PRINTS" id="PR00081">
    <property type="entry name" value="GDHRDH"/>
</dbReference>